<evidence type="ECO:0000256" key="8">
    <source>
        <dbReference type="ARBA" id="ARBA00023014"/>
    </source>
</evidence>
<keyword evidence="12" id="KW-1185">Reference proteome</keyword>
<dbReference type="EMBL" id="JASCIQ010000027">
    <property type="protein sequence ID" value="MDI3406925.1"/>
    <property type="molecule type" value="Genomic_DNA"/>
</dbReference>
<sequence>MPGPDADADADADAYDATPFVPERGGLDALRKAAARCEGCPLFREATQTVFGKGRRSARVVLLGEQPGDQEDRRGEPFVGPAGHLLMRACSEAEIDPAETYVTNAVKHFKFVLSEERGKRRIHKPPTLRELAACRPWLSAELRLVEPELIVALGATAGKALYGSGFRVTQARGAVLDPPDELQALDAKGVVATIHPAAVLRAGENREEVYAGLVSDLRVAAAALSRS</sequence>
<evidence type="ECO:0000256" key="9">
    <source>
        <dbReference type="ARBA" id="ARBA00023204"/>
    </source>
</evidence>
<gene>
    <name evidence="11" type="ORF">QIS96_24310</name>
</gene>
<keyword evidence="3" id="KW-0004">4Fe-4S</keyword>
<evidence type="ECO:0000313" key="11">
    <source>
        <dbReference type="EMBL" id="MDI3406925.1"/>
    </source>
</evidence>
<evidence type="ECO:0000256" key="4">
    <source>
        <dbReference type="ARBA" id="ARBA00022723"/>
    </source>
</evidence>
<organism evidence="11 12">
    <name type="scientific">Streptomyces cavernicola</name>
    <dbReference type="NCBI Taxonomy" id="3043613"/>
    <lineage>
        <taxon>Bacteria</taxon>
        <taxon>Bacillati</taxon>
        <taxon>Actinomycetota</taxon>
        <taxon>Actinomycetes</taxon>
        <taxon>Kitasatosporales</taxon>
        <taxon>Streptomycetaceae</taxon>
        <taxon>Streptomyces</taxon>
    </lineage>
</organism>
<dbReference type="InterPro" id="IPR036895">
    <property type="entry name" value="Uracil-DNA_glycosylase-like_sf"/>
</dbReference>
<evidence type="ECO:0000256" key="7">
    <source>
        <dbReference type="ARBA" id="ARBA00023004"/>
    </source>
</evidence>
<dbReference type="CDD" id="cd10030">
    <property type="entry name" value="UDG-F4_TTUDGA_SPO1dp_like"/>
    <property type="match status" value="1"/>
</dbReference>
<dbReference type="PANTHER" id="PTHR33693">
    <property type="entry name" value="TYPE-5 URACIL-DNA GLYCOSYLASE"/>
    <property type="match status" value="1"/>
</dbReference>
<dbReference type="SMART" id="SM00986">
    <property type="entry name" value="UDG"/>
    <property type="match status" value="1"/>
</dbReference>
<keyword evidence="8" id="KW-0411">Iron-sulfur</keyword>
<comment type="caution">
    <text evidence="11">The sequence shown here is derived from an EMBL/GenBank/DDBJ whole genome shotgun (WGS) entry which is preliminary data.</text>
</comment>
<dbReference type="SMART" id="SM00987">
    <property type="entry name" value="UreE_C"/>
    <property type="match status" value="1"/>
</dbReference>
<dbReference type="InterPro" id="IPR051536">
    <property type="entry name" value="UDG_Type-4/5"/>
</dbReference>
<dbReference type="InterPro" id="IPR005273">
    <property type="entry name" value="Ura-DNA_glyco_family4"/>
</dbReference>
<dbReference type="Proteomes" id="UP001223978">
    <property type="component" value="Unassembled WGS sequence"/>
</dbReference>
<dbReference type="PANTHER" id="PTHR33693:SF9">
    <property type="entry name" value="TYPE-4 URACIL-DNA GLYCOSYLASE"/>
    <property type="match status" value="1"/>
</dbReference>
<evidence type="ECO:0000259" key="10">
    <source>
        <dbReference type="SMART" id="SM00986"/>
    </source>
</evidence>
<dbReference type="Pfam" id="PF03167">
    <property type="entry name" value="UDG"/>
    <property type="match status" value="1"/>
</dbReference>
<accession>A0ABT6SFF0</accession>
<keyword evidence="7" id="KW-0408">Iron</keyword>
<evidence type="ECO:0000256" key="1">
    <source>
        <dbReference type="ARBA" id="ARBA00006521"/>
    </source>
</evidence>
<dbReference type="Gene3D" id="3.40.470.10">
    <property type="entry name" value="Uracil-DNA glycosylase-like domain"/>
    <property type="match status" value="1"/>
</dbReference>
<name>A0ABT6SFF0_9ACTN</name>
<keyword evidence="9" id="KW-0234">DNA repair</keyword>
<protein>
    <recommendedName>
        <fullName evidence="2">Type-4 uracil-DNA glycosylase</fullName>
    </recommendedName>
</protein>
<reference evidence="11 12" key="1">
    <citation type="submission" date="2023-05" db="EMBL/GenBank/DDBJ databases">
        <title>Draft genome sequence of Streptomyces sp. B-S-A6 isolated from a cave soil in Thailand.</title>
        <authorList>
            <person name="Chamroensaksri N."/>
            <person name="Muangham S."/>
        </authorList>
    </citation>
    <scope>NUCLEOTIDE SEQUENCE [LARGE SCALE GENOMIC DNA]</scope>
    <source>
        <strain evidence="11 12">B-S-A6</strain>
    </source>
</reference>
<keyword evidence="6" id="KW-0378">Hydrolase</keyword>
<proteinExistence type="inferred from homology"/>
<dbReference type="SUPFAM" id="SSF52141">
    <property type="entry name" value="Uracil-DNA glycosylase-like"/>
    <property type="match status" value="1"/>
</dbReference>
<keyword evidence="5" id="KW-0227">DNA damage</keyword>
<feature type="domain" description="Uracil-DNA glycosylase-like" evidence="10">
    <location>
        <begin position="51"/>
        <end position="218"/>
    </location>
</feature>
<evidence type="ECO:0000256" key="6">
    <source>
        <dbReference type="ARBA" id="ARBA00022801"/>
    </source>
</evidence>
<evidence type="ECO:0000256" key="5">
    <source>
        <dbReference type="ARBA" id="ARBA00022763"/>
    </source>
</evidence>
<evidence type="ECO:0000313" key="12">
    <source>
        <dbReference type="Proteomes" id="UP001223978"/>
    </source>
</evidence>
<dbReference type="NCBIfam" id="TIGR03914">
    <property type="entry name" value="UDG_fam_dom"/>
    <property type="match status" value="1"/>
</dbReference>
<evidence type="ECO:0000256" key="2">
    <source>
        <dbReference type="ARBA" id="ARBA00019403"/>
    </source>
</evidence>
<dbReference type="RefSeq" id="WP_282544852.1">
    <property type="nucleotide sequence ID" value="NZ_JASCIQ010000027.1"/>
</dbReference>
<keyword evidence="4" id="KW-0479">Metal-binding</keyword>
<evidence type="ECO:0000256" key="3">
    <source>
        <dbReference type="ARBA" id="ARBA00022485"/>
    </source>
</evidence>
<comment type="similarity">
    <text evidence="1">Belongs to the uracil-DNA glycosylase (UDG) superfamily. Type 4 (UDGa) family.</text>
</comment>
<dbReference type="InterPro" id="IPR005122">
    <property type="entry name" value="Uracil-DNA_glycosylase-like"/>
</dbReference>